<dbReference type="PRINTS" id="PR00739">
    <property type="entry name" value="GLHYDRLASE26"/>
</dbReference>
<dbReference type="InterPro" id="IPR022790">
    <property type="entry name" value="GH26_dom"/>
</dbReference>
<keyword evidence="3 4" id="KW-0326">Glycosidase</keyword>
<dbReference type="InterPro" id="IPR000805">
    <property type="entry name" value="Glyco_hydro_26"/>
</dbReference>
<dbReference type="EC" id="3.2.1.78" evidence="6"/>
<dbReference type="PROSITE" id="PS51764">
    <property type="entry name" value="GH26"/>
    <property type="match status" value="1"/>
</dbReference>
<dbReference type="Pfam" id="PF02156">
    <property type="entry name" value="Glyco_hydro_26"/>
    <property type="match status" value="1"/>
</dbReference>
<dbReference type="InterPro" id="IPR017853">
    <property type="entry name" value="GH"/>
</dbReference>
<accession>A0A087AM98</accession>
<dbReference type="Gene3D" id="3.20.20.80">
    <property type="entry name" value="Glycosidases"/>
    <property type="match status" value="1"/>
</dbReference>
<dbReference type="SUPFAM" id="SSF51445">
    <property type="entry name" value="(Trans)glycosidases"/>
    <property type="match status" value="1"/>
</dbReference>
<evidence type="ECO:0000259" key="5">
    <source>
        <dbReference type="PROSITE" id="PS51764"/>
    </source>
</evidence>
<evidence type="ECO:0000256" key="4">
    <source>
        <dbReference type="PROSITE-ProRule" id="PRU01100"/>
    </source>
</evidence>
<feature type="domain" description="GH26" evidence="5">
    <location>
        <begin position="15"/>
        <end position="377"/>
    </location>
</feature>
<dbReference type="OrthoDB" id="9816550at2"/>
<dbReference type="Proteomes" id="UP000029046">
    <property type="component" value="Unassembled WGS sequence"/>
</dbReference>
<keyword evidence="2 4" id="KW-0378">Hydrolase</keyword>
<sequence>MIPNPSHPVDPDLTPRARALFDALHRVSGEFTMLGHQDDTFSAHARERDGSGSPADSDVLAVAGAYPAVWGFDLGRIELGWSVNIDGVPFDDIRREMRRAYAMGAVVTASWHAVNPVTGGGYGENTAPGSVAAVLHGGDRHGEFLGWLRRVAAFLGSVTDEHGEPIPVVFRPYHEHTGDWFWWCVGSPLRPTDTGAGRYAELWRMTVGYLRDECGVHNVLYAYAPDRSRIDMATPASREHGYLFGYPGDGYIDVLGVDDYWDFGRGDPPATPRDRHADLADILTLVGRLAAEHGKLAAATEIGSPGAFAAESAEPWSGYLLSALTANDDARRMLWCLPWRNSADAVGTTAYGTPAPDSPYAADFRAFVRDGAIRLADTLPPLYSR</sequence>
<dbReference type="EMBL" id="JGYX01000007">
    <property type="protein sequence ID" value="KFI59898.1"/>
    <property type="molecule type" value="Genomic_DNA"/>
</dbReference>
<name>A0A087AM98_9BIFI</name>
<proteinExistence type="inferred from homology"/>
<dbReference type="RefSeq" id="WP_033507284.1">
    <property type="nucleotide sequence ID" value="NZ_JGYX01000007.1"/>
</dbReference>
<comment type="similarity">
    <text evidence="1 4">Belongs to the glycosyl hydrolase 26 family.</text>
</comment>
<feature type="active site" description="Nucleophile" evidence="4">
    <location>
        <position position="301"/>
    </location>
</feature>
<dbReference type="eggNOG" id="COG4124">
    <property type="taxonomic scope" value="Bacteria"/>
</dbReference>
<evidence type="ECO:0000256" key="1">
    <source>
        <dbReference type="ARBA" id="ARBA00007754"/>
    </source>
</evidence>
<gene>
    <name evidence="6" type="ORF">BIGA_1567</name>
</gene>
<feature type="active site" description="Proton donor" evidence="4">
    <location>
        <position position="175"/>
    </location>
</feature>
<keyword evidence="7" id="KW-1185">Reference proteome</keyword>
<evidence type="ECO:0000256" key="2">
    <source>
        <dbReference type="ARBA" id="ARBA00022801"/>
    </source>
</evidence>
<dbReference type="GO" id="GO:0006080">
    <property type="term" value="P:substituted mannan metabolic process"/>
    <property type="evidence" value="ECO:0007669"/>
    <property type="project" value="InterPro"/>
</dbReference>
<dbReference type="GO" id="GO:0016985">
    <property type="term" value="F:mannan endo-1,4-beta-mannosidase activity"/>
    <property type="evidence" value="ECO:0007669"/>
    <property type="project" value="UniProtKB-EC"/>
</dbReference>
<organism evidence="6 7">
    <name type="scientific">Bifidobacterium pullorum subsp. gallinarum</name>
    <dbReference type="NCBI Taxonomy" id="78344"/>
    <lineage>
        <taxon>Bacteria</taxon>
        <taxon>Bacillati</taxon>
        <taxon>Actinomycetota</taxon>
        <taxon>Actinomycetes</taxon>
        <taxon>Bifidobacteriales</taxon>
        <taxon>Bifidobacteriaceae</taxon>
        <taxon>Bifidobacterium</taxon>
    </lineage>
</organism>
<comment type="caution">
    <text evidence="6">The sequence shown here is derived from an EMBL/GenBank/DDBJ whole genome shotgun (WGS) entry which is preliminary data.</text>
</comment>
<protein>
    <submittedName>
        <fullName evidence="6">Mannosidase</fullName>
        <ecNumber evidence="6">3.2.1.78</ecNumber>
    </submittedName>
</protein>
<dbReference type="AlphaFoldDB" id="A0A087AM98"/>
<reference evidence="6 7" key="1">
    <citation type="submission" date="2014-03" db="EMBL/GenBank/DDBJ databases">
        <title>Genomics of Bifidobacteria.</title>
        <authorList>
            <person name="Ventura M."/>
            <person name="Milani C."/>
            <person name="Lugli G.A."/>
        </authorList>
    </citation>
    <scope>NUCLEOTIDE SEQUENCE [LARGE SCALE GENOMIC DNA]</scope>
    <source>
        <strain evidence="6 7">LMG 11586</strain>
    </source>
</reference>
<evidence type="ECO:0000313" key="6">
    <source>
        <dbReference type="EMBL" id="KFI59898.1"/>
    </source>
</evidence>
<evidence type="ECO:0000256" key="3">
    <source>
        <dbReference type="ARBA" id="ARBA00023295"/>
    </source>
</evidence>
<evidence type="ECO:0000313" key="7">
    <source>
        <dbReference type="Proteomes" id="UP000029046"/>
    </source>
</evidence>